<dbReference type="Pfam" id="PF13376">
    <property type="entry name" value="OmdA"/>
    <property type="match status" value="1"/>
</dbReference>
<sequence length="189" mass="21379">MRADAERFEPGSPADWRAWLAEHHGRGYGVWLVTRRSAPRVTYEEAVEQALCFGWVDSTAGRLDDERTMLWFAPRKARSGWARTNKLRIERLIAEGLMQPAGLALVEAAKADGSWTLLDDVEDLVVPDDLAAAFTATGRAHWDDFPRSARRAILEWIVQARRPETRARRVAETAAKAEVGERANQWKRA</sequence>
<dbReference type="AlphaFoldDB" id="A0A4Y3WQD6"/>
<gene>
    <name evidence="1" type="ORF">PHY01_33800</name>
</gene>
<dbReference type="EMBL" id="BJNG01000028">
    <property type="protein sequence ID" value="GEC21097.1"/>
    <property type="molecule type" value="Genomic_DNA"/>
</dbReference>
<protein>
    <recommendedName>
        <fullName evidence="3">Bacteriocin-protection protein</fullName>
    </recommendedName>
</protein>
<evidence type="ECO:0008006" key="3">
    <source>
        <dbReference type="Google" id="ProtNLM"/>
    </source>
</evidence>
<evidence type="ECO:0000313" key="2">
    <source>
        <dbReference type="Proteomes" id="UP000320338"/>
    </source>
</evidence>
<dbReference type="OrthoDB" id="9796999at2"/>
<dbReference type="Proteomes" id="UP000320338">
    <property type="component" value="Unassembled WGS sequence"/>
</dbReference>
<accession>A0A4Y3WQD6</accession>
<reference evidence="1 2" key="1">
    <citation type="submission" date="2019-06" db="EMBL/GenBank/DDBJ databases">
        <title>Whole genome shotgun sequence of Pseudonocardia hydrocarbonoxydans NBRC 14498.</title>
        <authorList>
            <person name="Hosoyama A."/>
            <person name="Uohara A."/>
            <person name="Ohji S."/>
            <person name="Ichikawa N."/>
        </authorList>
    </citation>
    <scope>NUCLEOTIDE SEQUENCE [LARGE SCALE GENOMIC DNA]</scope>
    <source>
        <strain evidence="1 2">NBRC 14498</strain>
    </source>
</reference>
<proteinExistence type="predicted"/>
<organism evidence="1 2">
    <name type="scientific">Pseudonocardia hydrocarbonoxydans</name>
    <dbReference type="NCBI Taxonomy" id="76726"/>
    <lineage>
        <taxon>Bacteria</taxon>
        <taxon>Bacillati</taxon>
        <taxon>Actinomycetota</taxon>
        <taxon>Actinomycetes</taxon>
        <taxon>Pseudonocardiales</taxon>
        <taxon>Pseudonocardiaceae</taxon>
        <taxon>Pseudonocardia</taxon>
    </lineage>
</organism>
<name>A0A4Y3WQD6_9PSEU</name>
<evidence type="ECO:0000313" key="1">
    <source>
        <dbReference type="EMBL" id="GEC21097.1"/>
    </source>
</evidence>
<keyword evidence="2" id="KW-1185">Reference proteome</keyword>
<comment type="caution">
    <text evidence="1">The sequence shown here is derived from an EMBL/GenBank/DDBJ whole genome shotgun (WGS) entry which is preliminary data.</text>
</comment>
<dbReference type="RefSeq" id="WP_141279787.1">
    <property type="nucleotide sequence ID" value="NZ_BAAARZ010000047.1"/>
</dbReference>